<evidence type="ECO:0000313" key="8">
    <source>
        <dbReference type="Proteomes" id="UP001165060"/>
    </source>
</evidence>
<feature type="non-terminal residue" evidence="7">
    <location>
        <position position="667"/>
    </location>
</feature>
<evidence type="ECO:0000259" key="6">
    <source>
        <dbReference type="PROSITE" id="PS50016"/>
    </source>
</evidence>
<feature type="compositionally biased region" description="Basic and acidic residues" evidence="5">
    <location>
        <begin position="78"/>
        <end position="92"/>
    </location>
</feature>
<feature type="region of interest" description="Disordered" evidence="5">
    <location>
        <begin position="415"/>
        <end position="448"/>
    </location>
</feature>
<dbReference type="EMBL" id="BRYB01006453">
    <property type="protein sequence ID" value="GMI57998.1"/>
    <property type="molecule type" value="Genomic_DNA"/>
</dbReference>
<dbReference type="InterPro" id="IPR019787">
    <property type="entry name" value="Znf_PHD-finger"/>
</dbReference>
<accession>A0ABQ6NE41</accession>
<dbReference type="Gene3D" id="3.30.40.10">
    <property type="entry name" value="Zinc/RING finger domain, C3HC4 (zinc finger)"/>
    <property type="match status" value="1"/>
</dbReference>
<dbReference type="PROSITE" id="PS50016">
    <property type="entry name" value="ZF_PHD_2"/>
    <property type="match status" value="1"/>
</dbReference>
<dbReference type="InterPro" id="IPR019786">
    <property type="entry name" value="Zinc_finger_PHD-type_CS"/>
</dbReference>
<evidence type="ECO:0000313" key="7">
    <source>
        <dbReference type="EMBL" id="GMI57998.1"/>
    </source>
</evidence>
<feature type="compositionally biased region" description="Pro residues" evidence="5">
    <location>
        <begin position="1"/>
        <end position="39"/>
    </location>
</feature>
<feature type="compositionally biased region" description="Pro residues" evidence="5">
    <location>
        <begin position="131"/>
        <end position="140"/>
    </location>
</feature>
<evidence type="ECO:0000256" key="1">
    <source>
        <dbReference type="ARBA" id="ARBA00022723"/>
    </source>
</evidence>
<reference evidence="7 8" key="1">
    <citation type="journal article" date="2023" name="Commun. Biol.">
        <title>Genome analysis of Parmales, the sister group of diatoms, reveals the evolutionary specialization of diatoms from phago-mixotrophs to photoautotrophs.</title>
        <authorList>
            <person name="Ban H."/>
            <person name="Sato S."/>
            <person name="Yoshikawa S."/>
            <person name="Yamada K."/>
            <person name="Nakamura Y."/>
            <person name="Ichinomiya M."/>
            <person name="Sato N."/>
            <person name="Blanc-Mathieu R."/>
            <person name="Endo H."/>
            <person name="Kuwata A."/>
            <person name="Ogata H."/>
        </authorList>
    </citation>
    <scope>NUCLEOTIDE SEQUENCE [LARGE SCALE GENOMIC DNA]</scope>
</reference>
<dbReference type="InterPro" id="IPR001965">
    <property type="entry name" value="Znf_PHD"/>
</dbReference>
<dbReference type="SMART" id="SM00249">
    <property type="entry name" value="PHD"/>
    <property type="match status" value="1"/>
</dbReference>
<proteinExistence type="predicted"/>
<feature type="region of interest" description="Disordered" evidence="5">
    <location>
        <begin position="1"/>
        <end position="145"/>
    </location>
</feature>
<evidence type="ECO:0000256" key="3">
    <source>
        <dbReference type="ARBA" id="ARBA00022833"/>
    </source>
</evidence>
<dbReference type="InterPro" id="IPR013083">
    <property type="entry name" value="Znf_RING/FYVE/PHD"/>
</dbReference>
<evidence type="ECO:0000256" key="5">
    <source>
        <dbReference type="SAM" id="MobiDB-lite"/>
    </source>
</evidence>
<evidence type="ECO:0000256" key="2">
    <source>
        <dbReference type="ARBA" id="ARBA00022771"/>
    </source>
</evidence>
<dbReference type="PANTHER" id="PTHR21704">
    <property type="entry name" value="NIPPED-B-LIKE PROTEIN DELANGIN SCC2-RELATED"/>
    <property type="match status" value="1"/>
</dbReference>
<dbReference type="PANTHER" id="PTHR21704:SF18">
    <property type="entry name" value="NIPPED-B-LIKE PROTEIN"/>
    <property type="match status" value="1"/>
</dbReference>
<dbReference type="Pfam" id="PF00628">
    <property type="entry name" value="PHD"/>
    <property type="match status" value="1"/>
</dbReference>
<comment type="caution">
    <text evidence="7">The sequence shown here is derived from an EMBL/GenBank/DDBJ whole genome shotgun (WGS) entry which is preliminary data.</text>
</comment>
<keyword evidence="1" id="KW-0479">Metal-binding</keyword>
<dbReference type="Proteomes" id="UP001165060">
    <property type="component" value="Unassembled WGS sequence"/>
</dbReference>
<protein>
    <recommendedName>
        <fullName evidence="6">PHD-type domain-containing protein</fullName>
    </recommendedName>
</protein>
<dbReference type="InterPro" id="IPR011011">
    <property type="entry name" value="Znf_FYVE_PHD"/>
</dbReference>
<sequence>MSAPDSPPTSEPLPPPPTSSLPPPPPPSAPRAPASPPPSAVRVNPSSLPPLSPASPTVAGPPGFPALKARLQQLSDLVEARSRAKQEGREGTFFKTEATEAPSDPDEAAPADSSSTPSSTPSSAPSSTPSSAPPSTPTPDPSLVSSLLTSADLTSILPAITSLHQYSTNQTHTPLFDHDLLHLTFEDLHLSIQRCLSLDLPTALLRESLSAAPPTPLPKTPSLRPLLASLTLALHASHFLLAFLAHPNLDPRLLSDTLVEDVIAFARQHLAKHAYVALSQAAYSPPPDLGKSDPSLLSVLPLQSYLASTIPATLPLLPLLSSLIDLVPLPDPSLLTLSNTLLHLLPLPPSPSTLPLQTTGVAVLVAVFRRYPRLRSVVLEDAMPVLLKLPTAKKHLRTVEVQVFTAFSASAAAGALPEDPNDPASLFEDDPPSGAGAPSPKNAPSTTSHIQMSTSAILHLLQCTPSHPSSSGPSGGLRPFRSLCAYFVSALLSRLNRRSVDSAANPHKPVLVNLLDDLFTVQSNPAFPAAAPLLNTFAHQIQAQLFSHKNKEQVLEQSYLTLAFDTLGKISSSYAQSIQTVRSDPIRLPLDQSSDDMVCEDANPSNSSEDTRCICNRPHVTNTFMLDCDRCHRWYHGSCVGIRRDAVPDAWFCDECKIVGEAKKQAK</sequence>
<dbReference type="PRINTS" id="PR01217">
    <property type="entry name" value="PRICHEXTENSN"/>
</dbReference>
<dbReference type="InterPro" id="IPR033031">
    <property type="entry name" value="Scc2/Nipped-B"/>
</dbReference>
<keyword evidence="2 4" id="KW-0863">Zinc-finger</keyword>
<feature type="compositionally biased region" description="Low complexity" evidence="5">
    <location>
        <begin position="110"/>
        <end position="130"/>
    </location>
</feature>
<name>A0ABQ6NE41_9STRA</name>
<evidence type="ECO:0000256" key="4">
    <source>
        <dbReference type="PROSITE-ProRule" id="PRU00146"/>
    </source>
</evidence>
<keyword evidence="3" id="KW-0862">Zinc</keyword>
<gene>
    <name evidence="7" type="ORF">TeGR_g7691</name>
</gene>
<dbReference type="PROSITE" id="PS01359">
    <property type="entry name" value="ZF_PHD_1"/>
    <property type="match status" value="1"/>
</dbReference>
<feature type="domain" description="PHD-type" evidence="6">
    <location>
        <begin position="610"/>
        <end position="659"/>
    </location>
</feature>
<dbReference type="SUPFAM" id="SSF57903">
    <property type="entry name" value="FYVE/PHD zinc finger"/>
    <property type="match status" value="1"/>
</dbReference>
<organism evidence="7 8">
    <name type="scientific">Tetraparma gracilis</name>
    <dbReference type="NCBI Taxonomy" id="2962635"/>
    <lineage>
        <taxon>Eukaryota</taxon>
        <taxon>Sar</taxon>
        <taxon>Stramenopiles</taxon>
        <taxon>Ochrophyta</taxon>
        <taxon>Bolidophyceae</taxon>
        <taxon>Parmales</taxon>
        <taxon>Triparmaceae</taxon>
        <taxon>Tetraparma</taxon>
    </lineage>
</organism>
<keyword evidence="8" id="KW-1185">Reference proteome</keyword>